<sequence length="237" mass="26166">MFSQKLNRLGVLFVVLDGFLETQEEVPGKGLLFLIYDGLSQWGDGLGKQVRILNDAFWTLTRWLPSSASCEHLWSACSQSIALHLDDIPVFGGVIQEPNANLKPVLDCLRDAGLTLNPKKRRFLQHSVTFLGHTASSNGIAVTDDRAQRVRTWSTPTNQTELRGSQAGSPTWNTAQVPSPMKQGPISDGEGALTYKLPRPQRTTAYPVGNRSPQQDPAKDHHRLDMKGRGKVIIRTG</sequence>
<dbReference type="PANTHER" id="PTHR37984:SF5">
    <property type="entry name" value="PROTEIN NYNRIN-LIKE"/>
    <property type="match status" value="1"/>
</dbReference>
<keyword evidence="2" id="KW-0808">Transferase</keyword>
<dbReference type="EMBL" id="LN902850">
    <property type="protein sequence ID" value="CUT99884.1"/>
    <property type="molecule type" value="Genomic_DNA"/>
</dbReference>
<keyword evidence="2" id="KW-0695">RNA-directed DNA polymerase</keyword>
<dbReference type="GO" id="GO:0003964">
    <property type="term" value="F:RNA-directed DNA polymerase activity"/>
    <property type="evidence" value="ECO:0007669"/>
    <property type="project" value="UniProtKB-KW"/>
</dbReference>
<dbReference type="InterPro" id="IPR043502">
    <property type="entry name" value="DNA/RNA_pol_sf"/>
</dbReference>
<reference evidence="2" key="1">
    <citation type="journal article" date="2013" name="Nature">
        <title>The genomes of four tapeworm species reveal adaptations to parasitism.</title>
        <authorList>
            <person name="Tsai I.J."/>
            <person name="Zarowiecki M."/>
            <person name="Holroyd N."/>
            <person name="Garciarrubio A."/>
            <person name="Sanchez-Flores A."/>
            <person name="Brooks K.L."/>
            <person name="Tracey A."/>
            <person name="Bobes R.J."/>
            <person name="Fragoso G."/>
            <person name="Sciutto E."/>
            <person name="Aslett M."/>
            <person name="Beasley H."/>
            <person name="Bennett H.M."/>
            <person name="Cai J."/>
            <person name="Camicia F."/>
            <person name="Clark R."/>
            <person name="Cucher M."/>
            <person name="De Silva N."/>
            <person name="Day T.A."/>
            <person name="Deplazes P."/>
            <person name="Estrada K."/>
            <person name="Fernandez C."/>
            <person name="Holland P.W."/>
            <person name="Hou J."/>
            <person name="Hu S."/>
            <person name="Huckvale T."/>
            <person name="Hung S.S."/>
            <person name="Kamenetzky L."/>
            <person name="Keane J.A."/>
            <person name="Kiss F."/>
            <person name="Koziol U."/>
            <person name="Lambert O."/>
            <person name="Liu K."/>
            <person name="Luo X."/>
            <person name="Luo Y."/>
            <person name="Macchiaroli N."/>
            <person name="Nichol S."/>
            <person name="Paps J."/>
            <person name="Parkinson J."/>
            <person name="Pouchkina-Stantcheva N."/>
            <person name="Riddiford N."/>
            <person name="Rosenzvit M."/>
            <person name="Salinas G."/>
            <person name="Wasmuth J.D."/>
            <person name="Zamanian M."/>
            <person name="Zheng Y."/>
            <person name="Cai X."/>
            <person name="Soberon X."/>
            <person name="Olson P.D."/>
            <person name="Laclette J.P."/>
            <person name="Brehm K."/>
            <person name="Berriman M."/>
            <person name="Garciarrubio A."/>
            <person name="Bobes R.J."/>
            <person name="Fragoso G."/>
            <person name="Sanchez-Flores A."/>
            <person name="Estrada K."/>
            <person name="Cevallos M.A."/>
            <person name="Morett E."/>
            <person name="Gonzalez V."/>
            <person name="Portillo T."/>
            <person name="Ochoa-Leyva A."/>
            <person name="Jose M.V."/>
            <person name="Sciutto E."/>
            <person name="Landa A."/>
            <person name="Jimenez L."/>
            <person name="Valdes V."/>
            <person name="Carrero J.C."/>
            <person name="Larralde C."/>
            <person name="Morales-Montor J."/>
            <person name="Limon-Lason J."/>
            <person name="Soberon X."/>
            <person name="Laclette J.P."/>
        </authorList>
    </citation>
    <scope>NUCLEOTIDE SEQUENCE [LARGE SCALE GENOMIC DNA]</scope>
</reference>
<evidence type="ECO:0000256" key="1">
    <source>
        <dbReference type="SAM" id="MobiDB-lite"/>
    </source>
</evidence>
<dbReference type="Proteomes" id="UP000017246">
    <property type="component" value="Unassembled WGS sequence"/>
</dbReference>
<dbReference type="AlphaFoldDB" id="A0A0S4MNU8"/>
<dbReference type="PANTHER" id="PTHR37984">
    <property type="entry name" value="PROTEIN CBG26694"/>
    <property type="match status" value="1"/>
</dbReference>
<dbReference type="OrthoDB" id="6428789at2759"/>
<evidence type="ECO:0000313" key="2">
    <source>
        <dbReference type="EMBL" id="CUT99884.1"/>
    </source>
</evidence>
<accession>A0A0S4MNU8</accession>
<reference evidence="2" key="2">
    <citation type="submission" date="2015-11" db="EMBL/GenBank/DDBJ databases">
        <authorList>
            <person name="Zhang Y."/>
            <person name="Guo Z."/>
        </authorList>
    </citation>
    <scope>NUCLEOTIDE SEQUENCE</scope>
</reference>
<dbReference type="STRING" id="6211.A0A0S4MNU8"/>
<dbReference type="InterPro" id="IPR050951">
    <property type="entry name" value="Retrovirus_Pol_polyprotein"/>
</dbReference>
<feature type="compositionally biased region" description="Polar residues" evidence="1">
    <location>
        <begin position="156"/>
        <end position="177"/>
    </location>
</feature>
<protein>
    <submittedName>
        <fullName evidence="2">RNA directed DNA polymerase (Reverse transcriptase)</fullName>
    </submittedName>
</protein>
<keyword evidence="2" id="KW-0548">Nucleotidyltransferase</keyword>
<dbReference type="Gene3D" id="3.30.70.270">
    <property type="match status" value="1"/>
</dbReference>
<organism evidence="2 3">
    <name type="scientific">Echinococcus multilocularis</name>
    <name type="common">Fox tapeworm</name>
    <dbReference type="NCBI Taxonomy" id="6211"/>
    <lineage>
        <taxon>Eukaryota</taxon>
        <taxon>Metazoa</taxon>
        <taxon>Spiralia</taxon>
        <taxon>Lophotrochozoa</taxon>
        <taxon>Platyhelminthes</taxon>
        <taxon>Cestoda</taxon>
        <taxon>Eucestoda</taxon>
        <taxon>Cyclophyllidea</taxon>
        <taxon>Taeniidae</taxon>
        <taxon>Echinococcus</taxon>
    </lineage>
</organism>
<evidence type="ECO:0000313" key="3">
    <source>
        <dbReference type="Proteomes" id="UP000017246"/>
    </source>
</evidence>
<name>A0A0S4MNU8_ECHMU</name>
<keyword evidence="3" id="KW-1185">Reference proteome</keyword>
<feature type="compositionally biased region" description="Basic and acidic residues" evidence="1">
    <location>
        <begin position="217"/>
        <end position="228"/>
    </location>
</feature>
<dbReference type="SUPFAM" id="SSF56672">
    <property type="entry name" value="DNA/RNA polymerases"/>
    <property type="match status" value="1"/>
</dbReference>
<dbReference type="InterPro" id="IPR043128">
    <property type="entry name" value="Rev_trsase/Diguanyl_cyclase"/>
</dbReference>
<proteinExistence type="predicted"/>
<feature type="region of interest" description="Disordered" evidence="1">
    <location>
        <begin position="156"/>
        <end position="237"/>
    </location>
</feature>